<keyword evidence="5" id="KW-1185">Reference proteome</keyword>
<feature type="compositionally biased region" description="Basic and acidic residues" evidence="2">
    <location>
        <begin position="17"/>
        <end position="27"/>
    </location>
</feature>
<dbReference type="PANTHER" id="PTHR33365">
    <property type="entry name" value="YALI0B05434P"/>
    <property type="match status" value="1"/>
</dbReference>
<accession>A0A9P7NH34</accession>
<evidence type="ECO:0000256" key="2">
    <source>
        <dbReference type="SAM" id="MobiDB-lite"/>
    </source>
</evidence>
<protein>
    <recommendedName>
        <fullName evidence="6">Tat pathway signal sequence</fullName>
    </recommendedName>
</protein>
<feature type="region of interest" description="Disordered" evidence="2">
    <location>
        <begin position="1"/>
        <end position="27"/>
    </location>
</feature>
<dbReference type="Proteomes" id="UP000748025">
    <property type="component" value="Unassembled WGS sequence"/>
</dbReference>
<keyword evidence="3" id="KW-0472">Membrane</keyword>
<organism evidence="4 5">
    <name type="scientific">Claviceps pusilla</name>
    <dbReference type="NCBI Taxonomy" id="123648"/>
    <lineage>
        <taxon>Eukaryota</taxon>
        <taxon>Fungi</taxon>
        <taxon>Dikarya</taxon>
        <taxon>Ascomycota</taxon>
        <taxon>Pezizomycotina</taxon>
        <taxon>Sordariomycetes</taxon>
        <taxon>Hypocreomycetidae</taxon>
        <taxon>Hypocreales</taxon>
        <taxon>Clavicipitaceae</taxon>
        <taxon>Claviceps</taxon>
    </lineage>
</organism>
<evidence type="ECO:0000313" key="5">
    <source>
        <dbReference type="Proteomes" id="UP000748025"/>
    </source>
</evidence>
<sequence>MTKRGDAQQGQHLLPGLRDDPDHDHDHDAELSIQNRRKGSLVHPLLKPVSTLLLLLALSALSFWAGTRAALRERSLNSHCAAHTSQWFVFFLLASNPLTNSPPNKAPLLRDVPLRYESHVFNGSFTKQNIYRQAPSPEVDQAWEDLGVDYRAGVISHQDGLASGLAPSFVQRARKYGGGFVVNVEGIHHLHCLNLLRKSVYFNYKHYKTLHQHEFLNDEPILQPHITHCLDTLRQVLMCNVDTGVLGQIWTDKNAPMAFPDFNTRHRCKDFNLVREWARKLQRPPEEEVPLDYLEPPRPGDVLGMVP</sequence>
<proteinExistence type="inferred from homology"/>
<evidence type="ECO:0000256" key="1">
    <source>
        <dbReference type="ARBA" id="ARBA00035112"/>
    </source>
</evidence>
<evidence type="ECO:0000313" key="4">
    <source>
        <dbReference type="EMBL" id="KAG6015868.1"/>
    </source>
</evidence>
<dbReference type="OrthoDB" id="3687641at2759"/>
<dbReference type="InterPro" id="IPR021765">
    <property type="entry name" value="UstYa-like"/>
</dbReference>
<gene>
    <name evidence="4" type="ORF">E4U43_004646</name>
</gene>
<reference evidence="4" key="1">
    <citation type="journal article" date="2020" name="bioRxiv">
        <title>Whole genome comparisons of ergot fungi reveals the divergence and evolution of species within the genus Claviceps are the result of varying mechanisms driving genome evolution and host range expansion.</title>
        <authorList>
            <person name="Wyka S.A."/>
            <person name="Mondo S.J."/>
            <person name="Liu M."/>
            <person name="Dettman J."/>
            <person name="Nalam V."/>
            <person name="Broders K.D."/>
        </authorList>
    </citation>
    <scope>NUCLEOTIDE SEQUENCE</scope>
    <source>
        <strain evidence="4">CCC 602</strain>
    </source>
</reference>
<dbReference type="Pfam" id="PF11807">
    <property type="entry name" value="UstYa"/>
    <property type="match status" value="1"/>
</dbReference>
<name>A0A9P7NH34_9HYPO</name>
<comment type="similarity">
    <text evidence="1">Belongs to the ustYa family.</text>
</comment>
<feature type="transmembrane region" description="Helical" evidence="3">
    <location>
        <begin position="45"/>
        <end position="65"/>
    </location>
</feature>
<evidence type="ECO:0000256" key="3">
    <source>
        <dbReference type="SAM" id="Phobius"/>
    </source>
</evidence>
<dbReference type="PANTHER" id="PTHR33365:SF13">
    <property type="entry name" value="TAT PATHWAY SIGNAL SEQUENCE"/>
    <property type="match status" value="1"/>
</dbReference>
<keyword evidence="3" id="KW-0812">Transmembrane</keyword>
<dbReference type="AlphaFoldDB" id="A0A9P7NH34"/>
<keyword evidence="3" id="KW-1133">Transmembrane helix</keyword>
<comment type="caution">
    <text evidence="4">The sequence shown here is derived from an EMBL/GenBank/DDBJ whole genome shotgun (WGS) entry which is preliminary data.</text>
</comment>
<evidence type="ECO:0008006" key="6">
    <source>
        <dbReference type="Google" id="ProtNLM"/>
    </source>
</evidence>
<dbReference type="GO" id="GO:0043386">
    <property type="term" value="P:mycotoxin biosynthetic process"/>
    <property type="evidence" value="ECO:0007669"/>
    <property type="project" value="InterPro"/>
</dbReference>
<dbReference type="EMBL" id="SRPW01000303">
    <property type="protein sequence ID" value="KAG6015868.1"/>
    <property type="molecule type" value="Genomic_DNA"/>
</dbReference>